<keyword evidence="6" id="KW-0675">Receptor</keyword>
<dbReference type="GO" id="GO:0005886">
    <property type="term" value="C:plasma membrane"/>
    <property type="evidence" value="ECO:0007669"/>
    <property type="project" value="UniProtKB-SubCell"/>
</dbReference>
<keyword evidence="5 8" id="KW-0472">Membrane</keyword>
<sequence>MTLYKNQTIFPDKLRNMKRYHLRVSLFVDFPLTVKNPPGKWVGNDYELLQVVTSMMNATFEIIEPEGKIGYFGAYDDIMANKTDFCFITHFYMCNLFQEADYTYPHEMSRLVAVVPTRRNTGRNMSTIFSIFRFVVWILCLVVLVLVSLLSRPTLKNPPQPFQRLFFYVLQAFLGNAFPGLDSKPFPVKLQLVIFIFSCIIFRTAFQCFLISSFVKPSRLEQIDTITQLRESKIKVYTSGALAKMIPLEFGISEQIDVITPVERINMLYGLNTKGAYIIGGPFADKFVGGLKGDKEHLPFRIMKDILVPGVSVYFFQTHSPFVDKISECIQREKQFALSTRKRRYKRNLRRNNDEGDLVVLEIGHLHSIFYVWMGGLVLSCLCLVFECIYSKYNIVF</sequence>
<feature type="transmembrane region" description="Helical" evidence="8">
    <location>
        <begin position="370"/>
        <end position="390"/>
    </location>
</feature>
<dbReference type="PANTHER" id="PTHR42643">
    <property type="entry name" value="IONOTROPIC RECEPTOR 20A-RELATED"/>
    <property type="match status" value="1"/>
</dbReference>
<proteinExistence type="predicted"/>
<organism evidence="9 10">
    <name type="scientific">Zophobas morio</name>
    <dbReference type="NCBI Taxonomy" id="2755281"/>
    <lineage>
        <taxon>Eukaryota</taxon>
        <taxon>Metazoa</taxon>
        <taxon>Ecdysozoa</taxon>
        <taxon>Arthropoda</taxon>
        <taxon>Hexapoda</taxon>
        <taxon>Insecta</taxon>
        <taxon>Pterygota</taxon>
        <taxon>Neoptera</taxon>
        <taxon>Endopterygota</taxon>
        <taxon>Coleoptera</taxon>
        <taxon>Polyphaga</taxon>
        <taxon>Cucujiformia</taxon>
        <taxon>Tenebrionidae</taxon>
        <taxon>Zophobas</taxon>
    </lineage>
</organism>
<name>A0AA38MPM2_9CUCU</name>
<evidence type="ECO:0000313" key="9">
    <source>
        <dbReference type="EMBL" id="KAJ3663158.1"/>
    </source>
</evidence>
<accession>A0AA38MPM2</accession>
<keyword evidence="4 8" id="KW-1133">Transmembrane helix</keyword>
<reference evidence="9" key="1">
    <citation type="journal article" date="2023" name="G3 (Bethesda)">
        <title>Whole genome assemblies of Zophobas morio and Tenebrio molitor.</title>
        <authorList>
            <person name="Kaur S."/>
            <person name="Stinson S.A."/>
            <person name="diCenzo G.C."/>
        </authorList>
    </citation>
    <scope>NUCLEOTIDE SEQUENCE</scope>
    <source>
        <strain evidence="9">QUZm001</strain>
    </source>
</reference>
<dbReference type="SUPFAM" id="SSF53850">
    <property type="entry name" value="Periplasmic binding protein-like II"/>
    <property type="match status" value="1"/>
</dbReference>
<comment type="caution">
    <text evidence="9">The sequence shown here is derived from an EMBL/GenBank/DDBJ whole genome shotgun (WGS) entry which is preliminary data.</text>
</comment>
<evidence type="ECO:0000256" key="5">
    <source>
        <dbReference type="ARBA" id="ARBA00023136"/>
    </source>
</evidence>
<comment type="subcellular location">
    <subcellularLocation>
        <location evidence="1">Cell membrane</location>
        <topology evidence="1">Multi-pass membrane protein</topology>
    </subcellularLocation>
</comment>
<evidence type="ECO:0000256" key="6">
    <source>
        <dbReference type="ARBA" id="ARBA00023170"/>
    </source>
</evidence>
<dbReference type="AlphaFoldDB" id="A0AA38MPM2"/>
<feature type="transmembrane region" description="Helical" evidence="8">
    <location>
        <begin position="193"/>
        <end position="215"/>
    </location>
</feature>
<dbReference type="EMBL" id="JALNTZ010000002">
    <property type="protein sequence ID" value="KAJ3663158.1"/>
    <property type="molecule type" value="Genomic_DNA"/>
</dbReference>
<protein>
    <submittedName>
        <fullName evidence="9">Uncharacterized protein</fullName>
    </submittedName>
</protein>
<evidence type="ECO:0000256" key="7">
    <source>
        <dbReference type="ARBA" id="ARBA00023180"/>
    </source>
</evidence>
<keyword evidence="3 8" id="KW-0812">Transmembrane</keyword>
<keyword evidence="10" id="KW-1185">Reference proteome</keyword>
<evidence type="ECO:0000313" key="10">
    <source>
        <dbReference type="Proteomes" id="UP001168821"/>
    </source>
</evidence>
<evidence type="ECO:0000256" key="8">
    <source>
        <dbReference type="SAM" id="Phobius"/>
    </source>
</evidence>
<evidence type="ECO:0000256" key="4">
    <source>
        <dbReference type="ARBA" id="ARBA00022989"/>
    </source>
</evidence>
<dbReference type="PANTHER" id="PTHR42643:SF35">
    <property type="entry name" value="IONOTROPIC RECEPTOR 68A, ISOFORM A"/>
    <property type="match status" value="1"/>
</dbReference>
<keyword evidence="2" id="KW-1003">Cell membrane</keyword>
<feature type="transmembrane region" description="Helical" evidence="8">
    <location>
        <begin position="128"/>
        <end position="150"/>
    </location>
</feature>
<keyword evidence="7" id="KW-0325">Glycoprotein</keyword>
<dbReference type="Proteomes" id="UP001168821">
    <property type="component" value="Unassembled WGS sequence"/>
</dbReference>
<evidence type="ECO:0000256" key="2">
    <source>
        <dbReference type="ARBA" id="ARBA00022475"/>
    </source>
</evidence>
<evidence type="ECO:0000256" key="1">
    <source>
        <dbReference type="ARBA" id="ARBA00004651"/>
    </source>
</evidence>
<gene>
    <name evidence="9" type="ORF">Zmor_007464</name>
</gene>
<dbReference type="InterPro" id="IPR052192">
    <property type="entry name" value="Insect_Ionotropic_Sensory_Rcpt"/>
</dbReference>
<evidence type="ECO:0000256" key="3">
    <source>
        <dbReference type="ARBA" id="ARBA00022692"/>
    </source>
</evidence>